<proteinExistence type="predicted"/>
<protein>
    <submittedName>
        <fullName evidence="2">Protein gp37</fullName>
    </submittedName>
</protein>
<sequence length="292" mass="32754">MSDNSKIEWTDHTFNPWWGCSRVSPACRSCYADAQAQRYGHQVWRRKGPRQMLSDANWAKPHRWNRAAEAAGKPAKVFCASMADVFEDHADVAEARERLWQVIEDTPWLRWQLLTKRPENVAAMAPWGTSWPGHVWLGTSVENQRFAEQRILTLLRIPAPVLFLSCEPLLGPVDLRNLRAGNGALIDCLAGDVKTSDGREVYAACPNSVSWVIAGGESGPKSRETNIEWVRDLVRQCEDTSAAAFVKQLGTAYARDVFVGGRSVYAQGDRKAGDPTFWPEPFPRRFPGGESR</sequence>
<evidence type="ECO:0000256" key="1">
    <source>
        <dbReference type="SAM" id="MobiDB-lite"/>
    </source>
</evidence>
<accession>A0A3D9T0C8</accession>
<dbReference type="OrthoDB" id="9787478at2"/>
<comment type="caution">
    <text evidence="2">The sequence shown here is derived from an EMBL/GenBank/DDBJ whole genome shotgun (WGS) entry which is preliminary data.</text>
</comment>
<dbReference type="Pfam" id="PF07505">
    <property type="entry name" value="DUF5131"/>
    <property type="match status" value="1"/>
</dbReference>
<name>A0A3D9T0C8_9ACTN</name>
<dbReference type="EMBL" id="QTTT01000001">
    <property type="protein sequence ID" value="REF00251.1"/>
    <property type="molecule type" value="Genomic_DNA"/>
</dbReference>
<dbReference type="RefSeq" id="WP_116025423.1">
    <property type="nucleotide sequence ID" value="NZ_QTTT01000001.1"/>
</dbReference>
<dbReference type="InterPro" id="IPR011101">
    <property type="entry name" value="DUF5131"/>
</dbReference>
<dbReference type="AlphaFoldDB" id="A0A3D9T0C8"/>
<reference evidence="2 3" key="1">
    <citation type="submission" date="2018-08" db="EMBL/GenBank/DDBJ databases">
        <title>Sequencing the genomes of 1000 actinobacteria strains.</title>
        <authorList>
            <person name="Klenk H.-P."/>
        </authorList>
    </citation>
    <scope>NUCLEOTIDE SEQUENCE [LARGE SCALE GENOMIC DNA]</scope>
    <source>
        <strain evidence="2 3">DSM 43927</strain>
    </source>
</reference>
<organism evidence="2 3">
    <name type="scientific">Thermomonospora umbrina</name>
    <dbReference type="NCBI Taxonomy" id="111806"/>
    <lineage>
        <taxon>Bacteria</taxon>
        <taxon>Bacillati</taxon>
        <taxon>Actinomycetota</taxon>
        <taxon>Actinomycetes</taxon>
        <taxon>Streptosporangiales</taxon>
        <taxon>Thermomonosporaceae</taxon>
        <taxon>Thermomonospora</taxon>
    </lineage>
</organism>
<keyword evidence="3" id="KW-1185">Reference proteome</keyword>
<dbReference type="Proteomes" id="UP000256661">
    <property type="component" value="Unassembled WGS sequence"/>
</dbReference>
<evidence type="ECO:0000313" key="2">
    <source>
        <dbReference type="EMBL" id="REF00251.1"/>
    </source>
</evidence>
<evidence type="ECO:0000313" key="3">
    <source>
        <dbReference type="Proteomes" id="UP000256661"/>
    </source>
</evidence>
<gene>
    <name evidence="2" type="ORF">DFJ69_5779</name>
</gene>
<feature type="region of interest" description="Disordered" evidence="1">
    <location>
        <begin position="270"/>
        <end position="292"/>
    </location>
</feature>